<comment type="caution">
    <text evidence="2">The sequence shown here is derived from an EMBL/GenBank/DDBJ whole genome shotgun (WGS) entry which is preliminary data.</text>
</comment>
<evidence type="ECO:0008006" key="4">
    <source>
        <dbReference type="Google" id="ProtNLM"/>
    </source>
</evidence>
<keyword evidence="3" id="KW-1185">Reference proteome</keyword>
<dbReference type="EMBL" id="JAMKOV010000002">
    <property type="protein sequence ID" value="KAI8042089.1"/>
    <property type="molecule type" value="Genomic_DNA"/>
</dbReference>
<dbReference type="Proteomes" id="UP001059596">
    <property type="component" value="Unassembled WGS sequence"/>
</dbReference>
<keyword evidence="1" id="KW-0732">Signal</keyword>
<accession>A0A9P9YSY2</accession>
<name>A0A9P9YSY2_9MUSC</name>
<evidence type="ECO:0000313" key="3">
    <source>
        <dbReference type="Proteomes" id="UP001059596"/>
    </source>
</evidence>
<organism evidence="2 3">
    <name type="scientific">Drosophila gunungcola</name>
    <name type="common">fruit fly</name>
    <dbReference type="NCBI Taxonomy" id="103775"/>
    <lineage>
        <taxon>Eukaryota</taxon>
        <taxon>Metazoa</taxon>
        <taxon>Ecdysozoa</taxon>
        <taxon>Arthropoda</taxon>
        <taxon>Hexapoda</taxon>
        <taxon>Insecta</taxon>
        <taxon>Pterygota</taxon>
        <taxon>Neoptera</taxon>
        <taxon>Endopterygota</taxon>
        <taxon>Diptera</taxon>
        <taxon>Brachycera</taxon>
        <taxon>Muscomorpha</taxon>
        <taxon>Ephydroidea</taxon>
        <taxon>Drosophilidae</taxon>
        <taxon>Drosophila</taxon>
        <taxon>Sophophora</taxon>
    </lineage>
</organism>
<dbReference type="AlphaFoldDB" id="A0A9P9YSY2"/>
<reference evidence="2" key="1">
    <citation type="journal article" date="2023" name="Genome Biol. Evol.">
        <title>Long-read-based Genome Assembly of Drosophila gunungcola Reveals Fewer Chemosensory Genes in Flower-breeding Species.</title>
        <authorList>
            <person name="Negi A."/>
            <person name="Liao B.Y."/>
            <person name="Yeh S.D."/>
        </authorList>
    </citation>
    <scope>NUCLEOTIDE SEQUENCE</scope>
    <source>
        <strain evidence="2">Sukarami</strain>
    </source>
</reference>
<feature type="signal peptide" evidence="1">
    <location>
        <begin position="1"/>
        <end position="19"/>
    </location>
</feature>
<evidence type="ECO:0000313" key="2">
    <source>
        <dbReference type="EMBL" id="KAI8042089.1"/>
    </source>
</evidence>
<sequence>MFELQLMLLLLLRIWPAWRVHQFVHFHPGLPSLHPSRPQDNCRNPCVRLSQIELRLLLAAGCSVHPSNATAILSAK</sequence>
<proteinExistence type="predicted"/>
<evidence type="ECO:0000256" key="1">
    <source>
        <dbReference type="SAM" id="SignalP"/>
    </source>
</evidence>
<feature type="chain" id="PRO_5040380483" description="Secreted protein" evidence="1">
    <location>
        <begin position="20"/>
        <end position="76"/>
    </location>
</feature>
<gene>
    <name evidence="2" type="ORF">M5D96_003389</name>
</gene>
<protein>
    <recommendedName>
        <fullName evidence="4">Secreted protein</fullName>
    </recommendedName>
</protein>